<dbReference type="InterPro" id="IPR011146">
    <property type="entry name" value="HIT-like"/>
</dbReference>
<dbReference type="PROSITE" id="PS51084">
    <property type="entry name" value="HIT_2"/>
    <property type="match status" value="1"/>
</dbReference>
<evidence type="ECO:0000313" key="4">
    <source>
        <dbReference type="Proteomes" id="UP000570823"/>
    </source>
</evidence>
<dbReference type="Gene3D" id="3.30.428.10">
    <property type="entry name" value="HIT-like"/>
    <property type="match status" value="1"/>
</dbReference>
<evidence type="ECO:0000259" key="2">
    <source>
        <dbReference type="PROSITE" id="PS51084"/>
    </source>
</evidence>
<dbReference type="AlphaFoldDB" id="A0A7K4HQF5"/>
<name>A0A7K4HQF5_9EURY</name>
<dbReference type="GO" id="GO:0003824">
    <property type="term" value="F:catalytic activity"/>
    <property type="evidence" value="ECO:0007669"/>
    <property type="project" value="InterPro"/>
</dbReference>
<dbReference type="PANTHER" id="PTHR42997">
    <property type="entry name" value="HIT FAMILY HYDROLASE"/>
    <property type="match status" value="1"/>
</dbReference>
<feature type="domain" description="HIT" evidence="2">
    <location>
        <begin position="1"/>
        <end position="107"/>
    </location>
</feature>
<dbReference type="PROSITE" id="PS00892">
    <property type="entry name" value="HIT_1"/>
    <property type="match status" value="1"/>
</dbReference>
<gene>
    <name evidence="3" type="ORF">HWN36_08815</name>
</gene>
<feature type="short sequence motif" description="Histidine triad motif" evidence="1">
    <location>
        <begin position="92"/>
        <end position="96"/>
    </location>
</feature>
<dbReference type="PANTHER" id="PTHR42997:SF1">
    <property type="entry name" value="AP-4-A PHOSPHORYLASE"/>
    <property type="match status" value="1"/>
</dbReference>
<proteinExistence type="predicted"/>
<dbReference type="Proteomes" id="UP000570823">
    <property type="component" value="Unassembled WGS sequence"/>
</dbReference>
<organism evidence="3 4">
    <name type="scientific">Methanofollis tationis</name>
    <dbReference type="NCBI Taxonomy" id="81417"/>
    <lineage>
        <taxon>Archaea</taxon>
        <taxon>Methanobacteriati</taxon>
        <taxon>Methanobacteriota</taxon>
        <taxon>Stenosarchaea group</taxon>
        <taxon>Methanomicrobia</taxon>
        <taxon>Methanomicrobiales</taxon>
        <taxon>Methanomicrobiaceae</taxon>
        <taxon>Methanofollis</taxon>
    </lineage>
</organism>
<dbReference type="Pfam" id="PF01230">
    <property type="entry name" value="HIT"/>
    <property type="match status" value="1"/>
</dbReference>
<dbReference type="SUPFAM" id="SSF54197">
    <property type="entry name" value="HIT-like"/>
    <property type="match status" value="1"/>
</dbReference>
<dbReference type="EMBL" id="JABXWR010000001">
    <property type="protein sequence ID" value="NVO67402.1"/>
    <property type="molecule type" value="Genomic_DNA"/>
</dbReference>
<dbReference type="OrthoDB" id="26806at2157"/>
<evidence type="ECO:0000256" key="1">
    <source>
        <dbReference type="PROSITE-ProRule" id="PRU00464"/>
    </source>
</evidence>
<accession>A0A7K4HQF5</accession>
<reference evidence="3 4" key="1">
    <citation type="submission" date="2020-06" db="EMBL/GenBank/DDBJ databases">
        <title>Methanofollis fontis sp. nov., a methanogen isolated from marine sediments near a cold seep at Four-Way Closure Ridge offshore southwestern Taiwan.</title>
        <authorList>
            <person name="Chen S.-C."/>
            <person name="Teng N.-H."/>
            <person name="Lin Y.-S."/>
            <person name="Lai M.-C."/>
            <person name="Chen H.-H."/>
            <person name="Wang C.-C."/>
        </authorList>
    </citation>
    <scope>NUCLEOTIDE SEQUENCE [LARGE SCALE GENOMIC DNA]</scope>
    <source>
        <strain evidence="3 4">DSM 2702</strain>
    </source>
</reference>
<sequence length="122" mass="13756">MVCPFCNPHPDCIVTKNALAYARFDAFPVTQGHILIIPFRHVSSFFDATDEERAALFDLVARCRTIIEERYRPDGWNIGVNVGVAAGQTVMHLHLHLIPRYDGDVPDPRGGVRGVIPERRVY</sequence>
<evidence type="ECO:0000313" key="3">
    <source>
        <dbReference type="EMBL" id="NVO67402.1"/>
    </source>
</evidence>
<protein>
    <submittedName>
        <fullName evidence="3">HIT family protein</fullName>
    </submittedName>
</protein>
<keyword evidence="4" id="KW-1185">Reference proteome</keyword>
<dbReference type="RefSeq" id="WP_176789610.1">
    <property type="nucleotide sequence ID" value="NZ_JABXWR010000001.1"/>
</dbReference>
<dbReference type="InterPro" id="IPR019808">
    <property type="entry name" value="Histidine_triad_CS"/>
</dbReference>
<dbReference type="InterPro" id="IPR052908">
    <property type="entry name" value="AP-4-A_phosphorylase"/>
</dbReference>
<comment type="caution">
    <text evidence="3">The sequence shown here is derived from an EMBL/GenBank/DDBJ whole genome shotgun (WGS) entry which is preliminary data.</text>
</comment>
<dbReference type="InterPro" id="IPR036265">
    <property type="entry name" value="HIT-like_sf"/>
</dbReference>